<evidence type="ECO:0000313" key="1">
    <source>
        <dbReference type="EMBL" id="TGZ32057.1"/>
    </source>
</evidence>
<reference evidence="1 2" key="1">
    <citation type="journal article" date="2019" name="Philos. Trans. R. Soc. Lond., B, Biol. Sci.">
        <title>Ant behaviour and brain gene expression of defending hosts depend on the ecological success of the intruding social parasite.</title>
        <authorList>
            <person name="Kaur R."/>
            <person name="Stoldt M."/>
            <person name="Jongepier E."/>
            <person name="Feldmeyer B."/>
            <person name="Menzel F."/>
            <person name="Bornberg-Bauer E."/>
            <person name="Foitzik S."/>
        </authorList>
    </citation>
    <scope>NUCLEOTIDE SEQUENCE [LARGE SCALE GENOMIC DNA]</scope>
    <source>
        <tissue evidence="1">Whole body</tissue>
    </source>
</reference>
<protein>
    <submittedName>
        <fullName evidence="1">Uncharacterized protein</fullName>
    </submittedName>
</protein>
<comment type="caution">
    <text evidence="1">The sequence shown here is derived from an EMBL/GenBank/DDBJ whole genome shotgun (WGS) entry which is preliminary data.</text>
</comment>
<organism evidence="1 2">
    <name type="scientific">Temnothorax longispinosus</name>
    <dbReference type="NCBI Taxonomy" id="300112"/>
    <lineage>
        <taxon>Eukaryota</taxon>
        <taxon>Metazoa</taxon>
        <taxon>Ecdysozoa</taxon>
        <taxon>Arthropoda</taxon>
        <taxon>Hexapoda</taxon>
        <taxon>Insecta</taxon>
        <taxon>Pterygota</taxon>
        <taxon>Neoptera</taxon>
        <taxon>Endopterygota</taxon>
        <taxon>Hymenoptera</taxon>
        <taxon>Apocrita</taxon>
        <taxon>Aculeata</taxon>
        <taxon>Formicoidea</taxon>
        <taxon>Formicidae</taxon>
        <taxon>Myrmicinae</taxon>
        <taxon>Temnothorax</taxon>
    </lineage>
</organism>
<keyword evidence="2" id="KW-1185">Reference proteome</keyword>
<dbReference type="EMBL" id="QBLH01003970">
    <property type="protein sequence ID" value="TGZ32057.1"/>
    <property type="molecule type" value="Genomic_DNA"/>
</dbReference>
<accession>A0A4S2JC87</accession>
<dbReference type="Proteomes" id="UP000310200">
    <property type="component" value="Unassembled WGS sequence"/>
</dbReference>
<gene>
    <name evidence="1" type="ORF">DBV15_03793</name>
</gene>
<name>A0A4S2JC87_9HYME</name>
<sequence length="67" mass="7795">MYVLEILCDSNLSFNFHSSQIHVSNVQIIVRLRYSEDEILTLSKIDGLQRAVPVRIFISRASKFNLR</sequence>
<evidence type="ECO:0000313" key="2">
    <source>
        <dbReference type="Proteomes" id="UP000310200"/>
    </source>
</evidence>
<dbReference type="AlphaFoldDB" id="A0A4S2JC87"/>
<proteinExistence type="predicted"/>